<name>X8J3U1_9AGAM</name>
<comment type="caution">
    <text evidence="1">The sequence shown here is derived from an EMBL/GenBank/DDBJ whole genome shotgun (WGS) entry which is preliminary data.</text>
</comment>
<reference evidence="2" key="1">
    <citation type="journal article" date="2014" name="Genome Announc.">
        <title>Draft genome sequence of the plant-pathogenic soil fungus Rhizoctonia solani anastomosis group 3 strain Rhs1AP.</title>
        <authorList>
            <person name="Cubeta M.A."/>
            <person name="Thomas E."/>
            <person name="Dean R.A."/>
            <person name="Jabaji S."/>
            <person name="Neate S.M."/>
            <person name="Tavantzis S."/>
            <person name="Toda T."/>
            <person name="Vilgalys R."/>
            <person name="Bharathan N."/>
            <person name="Fedorova-Abrams N."/>
            <person name="Pakala S.B."/>
            <person name="Pakala S.M."/>
            <person name="Zafar N."/>
            <person name="Joardar V."/>
            <person name="Losada L."/>
            <person name="Nierman W.C."/>
        </authorList>
    </citation>
    <scope>NUCLEOTIDE SEQUENCE [LARGE SCALE GENOMIC DNA]</scope>
    <source>
        <strain evidence="2">AG-3</strain>
    </source>
</reference>
<protein>
    <submittedName>
        <fullName evidence="1">Uncharacterized protein</fullName>
    </submittedName>
</protein>
<gene>
    <name evidence="1" type="ORF">RSOL_185990</name>
</gene>
<proteinExistence type="predicted"/>
<dbReference type="Proteomes" id="UP000030108">
    <property type="component" value="Unassembled WGS sequence"/>
</dbReference>
<evidence type="ECO:0000313" key="1">
    <source>
        <dbReference type="EMBL" id="EUC56562.1"/>
    </source>
</evidence>
<dbReference type="AlphaFoldDB" id="X8J3U1"/>
<organism evidence="1 2">
    <name type="scientific">Rhizoctonia solani AG-3 Rhs1AP</name>
    <dbReference type="NCBI Taxonomy" id="1086054"/>
    <lineage>
        <taxon>Eukaryota</taxon>
        <taxon>Fungi</taxon>
        <taxon>Dikarya</taxon>
        <taxon>Basidiomycota</taxon>
        <taxon>Agaricomycotina</taxon>
        <taxon>Agaricomycetes</taxon>
        <taxon>Cantharellales</taxon>
        <taxon>Ceratobasidiaceae</taxon>
        <taxon>Rhizoctonia</taxon>
    </lineage>
</organism>
<dbReference type="EMBL" id="JATN01000322">
    <property type="protein sequence ID" value="EUC56562.1"/>
    <property type="molecule type" value="Genomic_DNA"/>
</dbReference>
<evidence type="ECO:0000313" key="2">
    <source>
        <dbReference type="Proteomes" id="UP000030108"/>
    </source>
</evidence>
<accession>X8J3U1</accession>
<sequence length="37" mass="4365">MRPYHHMYVNSLWCFPMVLRPSLKTHCSSPMSRRSGA</sequence>